<sequence length="278" mass="29291">MEHVEIPRAGLAVRDAVVRYGASRRRQGAVAVDRVSLDVTAGEIVALLGPSGCGKSSLLRAVAGLEPLAGGSVAFDGEDLAGVPVHRRGFGLLFQDGQLFPHRDVGRNVAYGLEAQGVPRAERAERVAELLDAVGLAGYAQRSVATLSGGQKQRVALARSLAPRPRLLLLDEPLSALDRRLRERLAVDVRETLRATGTTAVFVTHDHDEAFTVADRVAVMDAGRLLQVDAPDVLLRSPASERVAEFLGLAPRPGEGDGEGAGDARKPAVTTSTGYDGT</sequence>
<gene>
    <name evidence="6" type="ORF">GCM10009809_25000</name>
</gene>
<organism evidence="6 7">
    <name type="scientific">Isoptericola hypogeus</name>
    <dbReference type="NCBI Taxonomy" id="300179"/>
    <lineage>
        <taxon>Bacteria</taxon>
        <taxon>Bacillati</taxon>
        <taxon>Actinomycetota</taxon>
        <taxon>Actinomycetes</taxon>
        <taxon>Micrococcales</taxon>
        <taxon>Promicromonosporaceae</taxon>
        <taxon>Isoptericola</taxon>
    </lineage>
</organism>
<dbReference type="SUPFAM" id="SSF52540">
    <property type="entry name" value="P-loop containing nucleoside triphosphate hydrolases"/>
    <property type="match status" value="1"/>
</dbReference>
<evidence type="ECO:0000256" key="4">
    <source>
        <dbReference type="SAM" id="MobiDB-lite"/>
    </source>
</evidence>
<accession>A0ABP4VPW7</accession>
<dbReference type="Proteomes" id="UP001501138">
    <property type="component" value="Unassembled WGS sequence"/>
</dbReference>
<feature type="compositionally biased region" description="Polar residues" evidence="4">
    <location>
        <begin position="269"/>
        <end position="278"/>
    </location>
</feature>
<dbReference type="InterPro" id="IPR027417">
    <property type="entry name" value="P-loop_NTPase"/>
</dbReference>
<comment type="caution">
    <text evidence="6">The sequence shown here is derived from an EMBL/GenBank/DDBJ whole genome shotgun (WGS) entry which is preliminary data.</text>
</comment>
<dbReference type="InterPro" id="IPR003593">
    <property type="entry name" value="AAA+_ATPase"/>
</dbReference>
<keyword evidence="1" id="KW-0813">Transport</keyword>
<evidence type="ECO:0000256" key="1">
    <source>
        <dbReference type="ARBA" id="ARBA00022448"/>
    </source>
</evidence>
<dbReference type="InterPro" id="IPR050093">
    <property type="entry name" value="ABC_SmlMolc_Importer"/>
</dbReference>
<feature type="region of interest" description="Disordered" evidence="4">
    <location>
        <begin position="249"/>
        <end position="278"/>
    </location>
</feature>
<dbReference type="InterPro" id="IPR003439">
    <property type="entry name" value="ABC_transporter-like_ATP-bd"/>
</dbReference>
<protein>
    <recommendedName>
        <fullName evidence="5">ABC transporter domain-containing protein</fullName>
    </recommendedName>
</protein>
<evidence type="ECO:0000313" key="6">
    <source>
        <dbReference type="EMBL" id="GAA1728420.1"/>
    </source>
</evidence>
<evidence type="ECO:0000313" key="7">
    <source>
        <dbReference type="Proteomes" id="UP001501138"/>
    </source>
</evidence>
<keyword evidence="2" id="KW-0547">Nucleotide-binding</keyword>
<dbReference type="Gene3D" id="3.40.50.300">
    <property type="entry name" value="P-loop containing nucleotide triphosphate hydrolases"/>
    <property type="match status" value="1"/>
</dbReference>
<keyword evidence="3" id="KW-0067">ATP-binding</keyword>
<name>A0ABP4VPW7_9MICO</name>
<dbReference type="PANTHER" id="PTHR42781">
    <property type="entry name" value="SPERMIDINE/PUTRESCINE IMPORT ATP-BINDING PROTEIN POTA"/>
    <property type="match status" value="1"/>
</dbReference>
<dbReference type="SMART" id="SM00382">
    <property type="entry name" value="AAA"/>
    <property type="match status" value="1"/>
</dbReference>
<evidence type="ECO:0000256" key="3">
    <source>
        <dbReference type="ARBA" id="ARBA00022840"/>
    </source>
</evidence>
<dbReference type="PANTHER" id="PTHR42781:SF4">
    <property type="entry name" value="SPERMIDINE_PUTRESCINE IMPORT ATP-BINDING PROTEIN POTA"/>
    <property type="match status" value="1"/>
</dbReference>
<dbReference type="Pfam" id="PF00005">
    <property type="entry name" value="ABC_tran"/>
    <property type="match status" value="1"/>
</dbReference>
<feature type="domain" description="ABC transporter" evidence="5">
    <location>
        <begin position="11"/>
        <end position="247"/>
    </location>
</feature>
<dbReference type="PROSITE" id="PS00211">
    <property type="entry name" value="ABC_TRANSPORTER_1"/>
    <property type="match status" value="1"/>
</dbReference>
<dbReference type="InterPro" id="IPR017871">
    <property type="entry name" value="ABC_transporter-like_CS"/>
</dbReference>
<proteinExistence type="predicted"/>
<evidence type="ECO:0000256" key="2">
    <source>
        <dbReference type="ARBA" id="ARBA00022741"/>
    </source>
</evidence>
<dbReference type="PROSITE" id="PS50893">
    <property type="entry name" value="ABC_TRANSPORTER_2"/>
    <property type="match status" value="1"/>
</dbReference>
<dbReference type="RefSeq" id="WP_425553773.1">
    <property type="nucleotide sequence ID" value="NZ_BAAAPM010000005.1"/>
</dbReference>
<keyword evidence="7" id="KW-1185">Reference proteome</keyword>
<evidence type="ECO:0000259" key="5">
    <source>
        <dbReference type="PROSITE" id="PS50893"/>
    </source>
</evidence>
<dbReference type="EMBL" id="BAAAPM010000005">
    <property type="protein sequence ID" value="GAA1728420.1"/>
    <property type="molecule type" value="Genomic_DNA"/>
</dbReference>
<reference evidence="7" key="1">
    <citation type="journal article" date="2019" name="Int. J. Syst. Evol. Microbiol.">
        <title>The Global Catalogue of Microorganisms (GCM) 10K type strain sequencing project: providing services to taxonomists for standard genome sequencing and annotation.</title>
        <authorList>
            <consortium name="The Broad Institute Genomics Platform"/>
            <consortium name="The Broad Institute Genome Sequencing Center for Infectious Disease"/>
            <person name="Wu L."/>
            <person name="Ma J."/>
        </authorList>
    </citation>
    <scope>NUCLEOTIDE SEQUENCE [LARGE SCALE GENOMIC DNA]</scope>
    <source>
        <strain evidence="7">JCM 15589</strain>
    </source>
</reference>